<feature type="transmembrane region" description="Helical" evidence="1">
    <location>
        <begin position="179"/>
        <end position="201"/>
    </location>
</feature>
<dbReference type="RefSeq" id="WP_059058629.1">
    <property type="nucleotide sequence ID" value="NZ_CEML01000003.1"/>
</dbReference>
<dbReference type="AlphaFoldDB" id="A0A0U5H7P5"/>
<sequence>MNRRVILSLFALLVAFSLVGAPITMADWGEQATFSSERIEKSDIQGDTPLLQYDSLSNSAQDAVRRTIESPDGHYTVFGNEDRPDRFFYSDYAAPGQGLYAIAYEGQYYRFTTYASGGFPFVYWLYQLPFIIYGLILGGVSYTSLQGRTTARTAALTAVPGIAFHRLGPEFDFPLLTPMQFVGFGVLAVILVLIGLLWASLRETTIMAPN</sequence>
<accession>A0A0U5H7P5</accession>
<evidence type="ECO:0000259" key="2">
    <source>
        <dbReference type="Pfam" id="PF25934"/>
    </source>
</evidence>
<evidence type="ECO:0000256" key="1">
    <source>
        <dbReference type="SAM" id="Phobius"/>
    </source>
</evidence>
<dbReference type="InterPro" id="IPR058285">
    <property type="entry name" value="DUF7979"/>
</dbReference>
<proteinExistence type="predicted"/>
<name>A0A0U5H7P5_9EURY</name>
<feature type="transmembrane region" description="Helical" evidence="1">
    <location>
        <begin position="149"/>
        <end position="167"/>
    </location>
</feature>
<organism evidence="3 4">
    <name type="scientific">Halobacterium hubeiense</name>
    <dbReference type="NCBI Taxonomy" id="1407499"/>
    <lineage>
        <taxon>Archaea</taxon>
        <taxon>Methanobacteriati</taxon>
        <taxon>Methanobacteriota</taxon>
        <taxon>Stenosarchaea group</taxon>
        <taxon>Halobacteria</taxon>
        <taxon>Halobacteriales</taxon>
        <taxon>Halobacteriaceae</taxon>
        <taxon>Halobacterium</taxon>
    </lineage>
</organism>
<keyword evidence="4" id="KW-1185">Reference proteome</keyword>
<keyword evidence="1" id="KW-0812">Transmembrane</keyword>
<gene>
    <name evidence="3" type="ORF">HHUB_4219</name>
</gene>
<keyword evidence="1" id="KW-0472">Membrane</keyword>
<dbReference type="OrthoDB" id="312382at2157"/>
<evidence type="ECO:0000313" key="3">
    <source>
        <dbReference type="EMBL" id="CQH63900.1"/>
    </source>
</evidence>
<dbReference type="EMBL" id="LN831303">
    <property type="protein sequence ID" value="CQH63900.1"/>
    <property type="molecule type" value="Genomic_DNA"/>
</dbReference>
<reference evidence="4" key="1">
    <citation type="journal article" date="2016" name="Environ. Microbiol.">
        <title>The complete genome of a viable archaeum isolated from 123-million-year-old rock salt.</title>
        <authorList>
            <person name="Jaakkola S.T."/>
            <person name="Pfeiffer F."/>
            <person name="Ravantti J.J."/>
            <person name="Guo Q."/>
            <person name="Liu Y."/>
            <person name="Chen X."/>
            <person name="Ma H."/>
            <person name="Yang C."/>
            <person name="Oksanen H.M."/>
            <person name="Bamford D.H."/>
        </authorList>
    </citation>
    <scope>NUCLEOTIDE SEQUENCE</scope>
    <source>
        <strain evidence="4">JI20-1</strain>
        <plasmid evidence="4">Plasmid pSTJ001</plasmid>
    </source>
</reference>
<protein>
    <recommendedName>
        <fullName evidence="2">DUF7979 domain-containing protein</fullName>
    </recommendedName>
</protein>
<evidence type="ECO:0000313" key="4">
    <source>
        <dbReference type="Proteomes" id="UP000066737"/>
    </source>
</evidence>
<feature type="transmembrane region" description="Helical" evidence="1">
    <location>
        <begin position="121"/>
        <end position="142"/>
    </location>
</feature>
<dbReference type="Proteomes" id="UP000066737">
    <property type="component" value="Plasmid pSTJ001"/>
</dbReference>
<dbReference type="GeneID" id="26660538"/>
<dbReference type="KEGG" id="hhb:Hhub_4219"/>
<geneLocation type="plasmid" evidence="4">
    <name>pSTJ001</name>
</geneLocation>
<dbReference type="Pfam" id="PF25934">
    <property type="entry name" value="DUF7979"/>
    <property type="match status" value="1"/>
</dbReference>
<keyword evidence="1" id="KW-1133">Transmembrane helix</keyword>
<feature type="domain" description="DUF7979" evidence="2">
    <location>
        <begin position="44"/>
        <end position="112"/>
    </location>
</feature>